<keyword evidence="3" id="KW-0808">Transferase</keyword>
<reference evidence="6 7" key="1">
    <citation type="submission" date="2021-08" db="EMBL/GenBank/DDBJ databases">
        <title>Collinsella faecalis sp. nov. isolated from swine faeces.</title>
        <authorList>
            <person name="Oh B.S."/>
            <person name="Lee J.H."/>
        </authorList>
    </citation>
    <scope>NUCLEOTIDE SEQUENCE [LARGE SCALE GENOMIC DNA]</scope>
    <source>
        <strain evidence="6 7">AGMB00827</strain>
    </source>
</reference>
<dbReference type="PANTHER" id="PTHR34382:SF7">
    <property type="entry name" value="PTS SYSTEM N,N'-DIACETYLCHITOBIOSE-SPECIFIC EIIA COMPONENT"/>
    <property type="match status" value="1"/>
</dbReference>
<evidence type="ECO:0000313" key="7">
    <source>
        <dbReference type="Proteomes" id="UP000700908"/>
    </source>
</evidence>
<comment type="caution">
    <text evidence="6">The sequence shown here is derived from an EMBL/GenBank/DDBJ whole genome shotgun (WGS) entry which is preliminary data.</text>
</comment>
<keyword evidence="2" id="KW-0762">Sugar transport</keyword>
<evidence type="ECO:0000313" key="6">
    <source>
        <dbReference type="EMBL" id="MBY4797503.1"/>
    </source>
</evidence>
<keyword evidence="1" id="KW-0813">Transport</keyword>
<dbReference type="Gene3D" id="1.20.58.80">
    <property type="entry name" value="Phosphotransferase system, lactose/cellobiose-type IIA subunit"/>
    <property type="match status" value="1"/>
</dbReference>
<dbReference type="Pfam" id="PF02255">
    <property type="entry name" value="PTS_IIA"/>
    <property type="match status" value="1"/>
</dbReference>
<dbReference type="PROSITE" id="PS51095">
    <property type="entry name" value="PTS_EIIA_TYPE_3"/>
    <property type="match status" value="1"/>
</dbReference>
<organism evidence="6 7">
    <name type="scientific">Collinsella ureilytica</name>
    <dbReference type="NCBI Taxonomy" id="2869515"/>
    <lineage>
        <taxon>Bacteria</taxon>
        <taxon>Bacillati</taxon>
        <taxon>Actinomycetota</taxon>
        <taxon>Coriobacteriia</taxon>
        <taxon>Coriobacteriales</taxon>
        <taxon>Coriobacteriaceae</taxon>
        <taxon>Collinsella</taxon>
    </lineage>
</organism>
<evidence type="ECO:0000256" key="2">
    <source>
        <dbReference type="ARBA" id="ARBA00022597"/>
    </source>
</evidence>
<dbReference type="Proteomes" id="UP000700908">
    <property type="component" value="Unassembled WGS sequence"/>
</dbReference>
<dbReference type="PIRSF" id="PIRSF000699">
    <property type="entry name" value="PTS_IILac_III"/>
    <property type="match status" value="1"/>
</dbReference>
<evidence type="ECO:0000256" key="5">
    <source>
        <dbReference type="PROSITE-ProRule" id="PRU00418"/>
    </source>
</evidence>
<accession>A0ABS7MJK7</accession>
<proteinExistence type="predicted"/>
<evidence type="ECO:0000256" key="1">
    <source>
        <dbReference type="ARBA" id="ARBA00022448"/>
    </source>
</evidence>
<evidence type="ECO:0000256" key="4">
    <source>
        <dbReference type="ARBA" id="ARBA00022683"/>
    </source>
</evidence>
<name>A0ABS7MJK7_9ACTN</name>
<dbReference type="PANTHER" id="PTHR34382">
    <property type="entry name" value="PTS SYSTEM N,N'-DIACETYLCHITOBIOSE-SPECIFIC EIIA COMPONENT"/>
    <property type="match status" value="1"/>
</dbReference>
<dbReference type="EMBL" id="JAIMFO010000005">
    <property type="protein sequence ID" value="MBY4797503.1"/>
    <property type="molecule type" value="Genomic_DNA"/>
</dbReference>
<keyword evidence="7" id="KW-1185">Reference proteome</keyword>
<protein>
    <submittedName>
        <fullName evidence="6">PTS lactose/cellobiose transporter subunit IIA</fullName>
    </submittedName>
</protein>
<evidence type="ECO:0000256" key="3">
    <source>
        <dbReference type="ARBA" id="ARBA00022679"/>
    </source>
</evidence>
<dbReference type="InterPro" id="IPR036542">
    <property type="entry name" value="PTS_IIA_lac/cel_sf"/>
</dbReference>
<dbReference type="InterPro" id="IPR003188">
    <property type="entry name" value="PTS_IIA_lac/cel"/>
</dbReference>
<dbReference type="SUPFAM" id="SSF46973">
    <property type="entry name" value="Enzyme IIa from lactose specific PTS, IIa-lac"/>
    <property type="match status" value="1"/>
</dbReference>
<dbReference type="RefSeq" id="WP_222199218.1">
    <property type="nucleotide sequence ID" value="NZ_JAIMFO010000005.1"/>
</dbReference>
<keyword evidence="4" id="KW-0598">Phosphotransferase system</keyword>
<feature type="modified residue" description="Phosphohistidine; by HPr" evidence="5">
    <location>
        <position position="82"/>
    </location>
</feature>
<sequence length="112" mass="12150">MTPEEKEELQLICFEIISYVGMAKSCFINAVRQAHAGDFDAADAAIAEGDEAYGKGHDAHMRLLQADAAGEREPVAPLILLHAEDQMASAETVRIMATELMVVHRELAALKA</sequence>
<gene>
    <name evidence="6" type="ORF">K6V98_03915</name>
</gene>